<feature type="compositionally biased region" description="Gly residues" evidence="13">
    <location>
        <begin position="131"/>
        <end position="143"/>
    </location>
</feature>
<dbReference type="FunFam" id="1.10.8.60:FF:000113">
    <property type="entry name" value="Lon protease homolog, mitochondrial"/>
    <property type="match status" value="1"/>
</dbReference>
<dbReference type="AlphaFoldDB" id="A0A286U9T2"/>
<gene>
    <name evidence="11" type="primary">PIM1</name>
    <name evidence="16" type="ORF">PNOK_0792600</name>
</gene>
<keyword evidence="17" id="KW-1185">Reference proteome</keyword>
<dbReference type="GO" id="GO:0005759">
    <property type="term" value="C:mitochondrial matrix"/>
    <property type="evidence" value="ECO:0007669"/>
    <property type="project" value="UniProtKB-SubCell"/>
</dbReference>
<feature type="region of interest" description="Disordered" evidence="13">
    <location>
        <begin position="871"/>
        <end position="928"/>
    </location>
</feature>
<evidence type="ECO:0000256" key="3">
    <source>
        <dbReference type="ARBA" id="ARBA00022741"/>
    </source>
</evidence>
<evidence type="ECO:0000259" key="15">
    <source>
        <dbReference type="PROSITE" id="PS51787"/>
    </source>
</evidence>
<dbReference type="SUPFAM" id="SSF52540">
    <property type="entry name" value="P-loop containing nucleoside triphosphate hydrolases"/>
    <property type="match status" value="1"/>
</dbReference>
<dbReference type="OrthoDB" id="2411602at2759"/>
<dbReference type="InterPro" id="IPR003593">
    <property type="entry name" value="AAA+_ATPase"/>
</dbReference>
<dbReference type="GO" id="GO:0004252">
    <property type="term" value="F:serine-type endopeptidase activity"/>
    <property type="evidence" value="ECO:0007669"/>
    <property type="project" value="UniProtKB-UniRule"/>
</dbReference>
<dbReference type="GO" id="GO:0004176">
    <property type="term" value="F:ATP-dependent peptidase activity"/>
    <property type="evidence" value="ECO:0007669"/>
    <property type="project" value="UniProtKB-UniRule"/>
</dbReference>
<comment type="caution">
    <text evidence="16">The sequence shown here is derived from an EMBL/GenBank/DDBJ whole genome shotgun (WGS) entry which is preliminary data.</text>
</comment>
<dbReference type="Gene3D" id="2.30.130.40">
    <property type="entry name" value="LON domain-like"/>
    <property type="match status" value="1"/>
</dbReference>
<dbReference type="SMART" id="SM00464">
    <property type="entry name" value="LON"/>
    <property type="match status" value="1"/>
</dbReference>
<feature type="compositionally biased region" description="Low complexity" evidence="13">
    <location>
        <begin position="184"/>
        <end position="210"/>
    </location>
</feature>
<dbReference type="FunFam" id="1.20.58.1480:FF:000003">
    <property type="entry name" value="Lon protease homolog, mitochondrial"/>
    <property type="match status" value="1"/>
</dbReference>
<dbReference type="InterPro" id="IPR015947">
    <property type="entry name" value="PUA-like_sf"/>
</dbReference>
<dbReference type="GO" id="GO:0034599">
    <property type="term" value="P:cellular response to oxidative stress"/>
    <property type="evidence" value="ECO:0007669"/>
    <property type="project" value="UniProtKB-UniRule"/>
</dbReference>
<keyword evidence="9 11" id="KW-0496">Mitochondrion</keyword>
<dbReference type="FunFam" id="1.20.5.5270:FF:000001">
    <property type="entry name" value="Lon protease homolog, mitochondrial"/>
    <property type="match status" value="1"/>
</dbReference>
<dbReference type="PROSITE" id="PS51786">
    <property type="entry name" value="LON_PROTEOLYTIC"/>
    <property type="match status" value="1"/>
</dbReference>
<dbReference type="InterPro" id="IPR004815">
    <property type="entry name" value="Lon_bac/euk-typ"/>
</dbReference>
<dbReference type="EC" id="3.4.21.53" evidence="11"/>
<dbReference type="InterPro" id="IPR003111">
    <property type="entry name" value="Lon_prtase_N"/>
</dbReference>
<evidence type="ECO:0000256" key="13">
    <source>
        <dbReference type="SAM" id="MobiDB-lite"/>
    </source>
</evidence>
<dbReference type="FunFam" id="3.40.50.300:FF:000021">
    <property type="entry name" value="Lon protease homolog"/>
    <property type="match status" value="1"/>
</dbReference>
<evidence type="ECO:0000256" key="5">
    <source>
        <dbReference type="ARBA" id="ARBA00022825"/>
    </source>
</evidence>
<dbReference type="Pfam" id="PF05362">
    <property type="entry name" value="Lon_C"/>
    <property type="match status" value="1"/>
</dbReference>
<feature type="region of interest" description="Disordered" evidence="13">
    <location>
        <begin position="47"/>
        <end position="71"/>
    </location>
</feature>
<dbReference type="GO" id="GO:0051131">
    <property type="term" value="P:chaperone-mediated protein complex assembly"/>
    <property type="evidence" value="ECO:0007669"/>
    <property type="project" value="UniProtKB-UniRule"/>
</dbReference>
<dbReference type="Gene3D" id="1.20.5.5270">
    <property type="match status" value="1"/>
</dbReference>
<evidence type="ECO:0000256" key="11">
    <source>
        <dbReference type="HAMAP-Rule" id="MF_03120"/>
    </source>
</evidence>
<accession>A0A286U9T2</accession>
<feature type="region of interest" description="Disordered" evidence="13">
    <location>
        <begin position="114"/>
        <end position="233"/>
    </location>
</feature>
<dbReference type="Gene3D" id="3.40.50.300">
    <property type="entry name" value="P-loop containing nucleotide triphosphate hydrolases"/>
    <property type="match status" value="1"/>
</dbReference>
<keyword evidence="6 11" id="KW-0067">ATP-binding</keyword>
<keyword evidence="8 11" id="KW-0238">DNA-binding</keyword>
<feature type="compositionally biased region" description="Polar residues" evidence="13">
    <location>
        <begin position="883"/>
        <end position="909"/>
    </location>
</feature>
<dbReference type="PROSITE" id="PS51787">
    <property type="entry name" value="LON_N"/>
    <property type="match status" value="1"/>
</dbReference>
<feature type="active site" evidence="11 12">
    <location>
        <position position="1053"/>
    </location>
</feature>
<dbReference type="FunCoup" id="A0A286U9T2">
    <property type="interactions" value="244"/>
</dbReference>
<feature type="active site" evidence="11 12">
    <location>
        <position position="1096"/>
    </location>
</feature>
<dbReference type="Pfam" id="PF22667">
    <property type="entry name" value="Lon_lid"/>
    <property type="match status" value="1"/>
</dbReference>
<evidence type="ECO:0000259" key="14">
    <source>
        <dbReference type="PROSITE" id="PS51786"/>
    </source>
</evidence>
<evidence type="ECO:0000256" key="1">
    <source>
        <dbReference type="ARBA" id="ARBA00004305"/>
    </source>
</evidence>
<feature type="compositionally biased region" description="Basic and acidic residues" evidence="13">
    <location>
        <begin position="912"/>
        <end position="926"/>
    </location>
</feature>
<feature type="region of interest" description="Disordered" evidence="13">
    <location>
        <begin position="356"/>
        <end position="389"/>
    </location>
</feature>
<dbReference type="Gene3D" id="3.30.230.10">
    <property type="match status" value="1"/>
</dbReference>
<feature type="domain" description="Lon N-terminal" evidence="15">
    <location>
        <begin position="240"/>
        <end position="504"/>
    </location>
</feature>
<comment type="subcellular location">
    <subcellularLocation>
        <location evidence="1 11">Mitochondrion matrix</location>
    </subcellularLocation>
</comment>
<feature type="binding site" evidence="11">
    <location>
        <begin position="657"/>
        <end position="664"/>
    </location>
    <ligand>
        <name>ATP</name>
        <dbReference type="ChEBI" id="CHEBI:30616"/>
    </ligand>
</feature>
<dbReference type="InterPro" id="IPR008269">
    <property type="entry name" value="Lon_proteolytic"/>
</dbReference>
<dbReference type="GO" id="GO:0003697">
    <property type="term" value="F:single-stranded DNA binding"/>
    <property type="evidence" value="ECO:0007669"/>
    <property type="project" value="TreeGrafter"/>
</dbReference>
<dbReference type="Gene3D" id="1.10.8.60">
    <property type="match status" value="1"/>
</dbReference>
<organism evidence="16 17">
    <name type="scientific">Pyrrhoderma noxium</name>
    <dbReference type="NCBI Taxonomy" id="2282107"/>
    <lineage>
        <taxon>Eukaryota</taxon>
        <taxon>Fungi</taxon>
        <taxon>Dikarya</taxon>
        <taxon>Basidiomycota</taxon>
        <taxon>Agaricomycotina</taxon>
        <taxon>Agaricomycetes</taxon>
        <taxon>Hymenochaetales</taxon>
        <taxon>Hymenochaetaceae</taxon>
        <taxon>Pyrrhoderma</taxon>
    </lineage>
</organism>
<dbReference type="GO" id="GO:0007005">
    <property type="term" value="P:mitochondrion organization"/>
    <property type="evidence" value="ECO:0007669"/>
    <property type="project" value="TreeGrafter"/>
</dbReference>
<dbReference type="Pfam" id="PF00004">
    <property type="entry name" value="AAA"/>
    <property type="match status" value="1"/>
</dbReference>
<dbReference type="SMART" id="SM00382">
    <property type="entry name" value="AAA"/>
    <property type="match status" value="1"/>
</dbReference>
<dbReference type="InterPro" id="IPR027417">
    <property type="entry name" value="P-loop_NTPase"/>
</dbReference>
<evidence type="ECO:0000313" key="17">
    <source>
        <dbReference type="Proteomes" id="UP000217199"/>
    </source>
</evidence>
<dbReference type="PANTHER" id="PTHR43718">
    <property type="entry name" value="LON PROTEASE"/>
    <property type="match status" value="1"/>
</dbReference>
<evidence type="ECO:0000256" key="7">
    <source>
        <dbReference type="ARBA" id="ARBA00022946"/>
    </source>
</evidence>
<feature type="domain" description="Lon proteolytic" evidence="14">
    <location>
        <begin position="961"/>
        <end position="1148"/>
    </location>
</feature>
<feature type="compositionally biased region" description="Basic and acidic residues" evidence="13">
    <location>
        <begin position="114"/>
        <end position="129"/>
    </location>
</feature>
<evidence type="ECO:0000256" key="2">
    <source>
        <dbReference type="ARBA" id="ARBA00022670"/>
    </source>
</evidence>
<dbReference type="GO" id="GO:0070407">
    <property type="term" value="P:oxidation-dependent protein catabolic process"/>
    <property type="evidence" value="ECO:0007669"/>
    <property type="project" value="UniProtKB-UniRule"/>
</dbReference>
<dbReference type="GO" id="GO:0005524">
    <property type="term" value="F:ATP binding"/>
    <property type="evidence" value="ECO:0007669"/>
    <property type="project" value="UniProtKB-UniRule"/>
</dbReference>
<dbReference type="GO" id="GO:0043565">
    <property type="term" value="F:sequence-specific DNA binding"/>
    <property type="evidence" value="ECO:0007669"/>
    <property type="project" value="UniProtKB-UniRule"/>
</dbReference>
<reference evidence="16 17" key="1">
    <citation type="journal article" date="2017" name="Mol. Ecol.">
        <title>Comparative and population genomic landscape of Phellinus noxius: A hypervariable fungus causing root rot in trees.</title>
        <authorList>
            <person name="Chung C.L."/>
            <person name="Lee T.J."/>
            <person name="Akiba M."/>
            <person name="Lee H.H."/>
            <person name="Kuo T.H."/>
            <person name="Liu D."/>
            <person name="Ke H.M."/>
            <person name="Yokoi T."/>
            <person name="Roa M.B."/>
            <person name="Lu M.J."/>
            <person name="Chang Y.Y."/>
            <person name="Ann P.J."/>
            <person name="Tsai J.N."/>
            <person name="Chen C.Y."/>
            <person name="Tzean S.S."/>
            <person name="Ota Y."/>
            <person name="Hattori T."/>
            <person name="Sahashi N."/>
            <person name="Liou R.F."/>
            <person name="Kikuchi T."/>
            <person name="Tsai I.J."/>
        </authorList>
    </citation>
    <scope>NUCLEOTIDE SEQUENCE [LARGE SCALE GENOMIC DNA]</scope>
    <source>
        <strain evidence="16 17">FFPRI411160</strain>
    </source>
</reference>
<dbReference type="InterPro" id="IPR054594">
    <property type="entry name" value="Lon_lid"/>
</dbReference>
<keyword evidence="7" id="KW-0809">Transit peptide</keyword>
<dbReference type="SUPFAM" id="SSF88697">
    <property type="entry name" value="PUA domain-like"/>
    <property type="match status" value="1"/>
</dbReference>
<feature type="compositionally biased region" description="Basic and acidic residues" evidence="13">
    <location>
        <begin position="159"/>
        <end position="172"/>
    </location>
</feature>
<dbReference type="PRINTS" id="PR00830">
    <property type="entry name" value="ENDOLAPTASE"/>
</dbReference>
<dbReference type="InterPro" id="IPR014721">
    <property type="entry name" value="Ribsml_uS5_D2-typ_fold_subgr"/>
</dbReference>
<dbReference type="GO" id="GO:0006515">
    <property type="term" value="P:protein quality control for misfolded or incompletely synthesized proteins"/>
    <property type="evidence" value="ECO:0007669"/>
    <property type="project" value="UniProtKB-UniRule"/>
</dbReference>
<comment type="subunit">
    <text evidence="11">Homohexamer or homoheptamer. Organized in a ring with a central cavity.</text>
</comment>
<proteinExistence type="inferred from homology"/>
<comment type="similarity">
    <text evidence="11 12">Belongs to the peptidase S16 family.</text>
</comment>
<comment type="function">
    <text evidence="11">ATP-dependent serine protease that mediates the selective degradation of misfolded, unassembled or oxidatively damaged polypeptides as well as certain short-lived regulatory proteins in the mitochondrial matrix. May also have a chaperone function in the assembly of inner membrane protein complexes. Participates in the regulation of mitochondrial gene expression and in the maintenance of the integrity of the mitochondrial genome. Binds to mitochondrial DNA in a site-specific manner.</text>
</comment>
<evidence type="ECO:0000313" key="16">
    <source>
        <dbReference type="EMBL" id="PAV16306.1"/>
    </source>
</evidence>
<evidence type="ECO:0000256" key="10">
    <source>
        <dbReference type="ARBA" id="ARBA00050665"/>
    </source>
</evidence>
<protein>
    <recommendedName>
        <fullName evidence="11">Lon protease homolog, mitochondrial</fullName>
        <ecNumber evidence="11">3.4.21.53</ecNumber>
    </recommendedName>
</protein>
<dbReference type="InterPro" id="IPR003959">
    <property type="entry name" value="ATPase_AAA_core"/>
</dbReference>
<dbReference type="SUPFAM" id="SSF54211">
    <property type="entry name" value="Ribosomal protein S5 domain 2-like"/>
    <property type="match status" value="1"/>
</dbReference>
<name>A0A286U9T2_9AGAM</name>
<dbReference type="InterPro" id="IPR046336">
    <property type="entry name" value="Lon_prtase_N_sf"/>
</dbReference>
<dbReference type="InterPro" id="IPR027065">
    <property type="entry name" value="Lon_Prtase"/>
</dbReference>
<evidence type="ECO:0000256" key="4">
    <source>
        <dbReference type="ARBA" id="ARBA00022801"/>
    </source>
</evidence>
<dbReference type="FunFam" id="2.30.130.40:FF:000010">
    <property type="entry name" value="Lon protease homolog, mitochondrial"/>
    <property type="match status" value="1"/>
</dbReference>
<dbReference type="Pfam" id="PF02190">
    <property type="entry name" value="LON_substr_bdg"/>
    <property type="match status" value="1"/>
</dbReference>
<evidence type="ECO:0000256" key="9">
    <source>
        <dbReference type="ARBA" id="ARBA00023128"/>
    </source>
</evidence>
<dbReference type="InterPro" id="IPR027503">
    <property type="entry name" value="Lonm_euk"/>
</dbReference>
<keyword evidence="3 11" id="KW-0547">Nucleotide-binding</keyword>
<evidence type="ECO:0000256" key="6">
    <source>
        <dbReference type="ARBA" id="ARBA00022840"/>
    </source>
</evidence>
<dbReference type="Gene3D" id="1.20.58.1480">
    <property type="match status" value="1"/>
</dbReference>
<dbReference type="NCBIfam" id="TIGR00763">
    <property type="entry name" value="lon"/>
    <property type="match status" value="1"/>
</dbReference>
<comment type="catalytic activity">
    <reaction evidence="10 11">
        <text>Hydrolysis of proteins in presence of ATP.</text>
        <dbReference type="EC" id="3.4.21.53"/>
    </reaction>
</comment>
<sequence length="1161" mass="125751">MSFTASFLNVARGSTIGGGGGAGGPSKATYKVHGVQSLLRQQIQRRNSSSLHTQFRRIGGTKERNEGLGPSGLGLGQCQRVSLLHLRSFYSSASVGYARPTDCARYPRWINSRRNDKEDDGDEHDHDGEGNADGEGGGGGGRIGDVDSGSKEAGTGEKTLYDDGHTTAKMDSGEDGSSKPPPSSSSSSGEGSSGDDGPNSPPSSSSAGGQTPPPPPPGSSGNGNSTQVSKQTVPESYPQVLALPIARRPLFPGFYKAVVIRNPGVVAAIKDMMKRGQPYLGAFLLKDENTDSDVITDINSVHHVGVFAQITSVFSAQGKDEKEEGLTAVLYPHRRIKLTQLVKTGSGVSTGSVVNVEEGLDGMPTPPATPPPIEEKEKSGESTVKPTGPPLQTAFLQNYDISLVNVENLETRPYNKDDQYIRAFMSEIVSVFKDIAQLNPLFRDQITNFSINQVSTNVFDEPDKLADFAAAVSTGEVGELQDVLEALDVDDRLRKALLVLKKELINAQLQSKLSRDVDTKIAKRQREYYLMEQLKGIKKELGMESDGKDKLIEKFKERANALKMPEGVRKVFDEELNKLMHLEPAASEANVTRNYLDWLTQIPWGVHSPENYSISHAMKVLDEDHYGLKDVKDRILEFLAVGKLRGTVEGKILCFVGPPGVGKTSIGKSIARALNRQFFRFSVGGLTDIAEIKGHRRTYVGALPSKIIQALKRVGTENPLILIDEVDKIGKGYNGDPASALLEMLDPEQNSAFLDHYMDVPVDLSRVLFVCTANVLDTIPAPLLDRMEVMEVSGYVTEEKEAIADRYLSPQAKEASGLKDADVTLDPAAVEALIRQYCRESGVRNLKKHIDKIYRKAALNIVKELGEDVFPEPEASKPDVTGTAANVESKTVESQEPPSNDPSVESTGSVEGAKEQEKRVTTETRKPLKVPESVHIRITPNNLKDYVGPPVYHKDRLYGFAPPPGVSSGLGYLGNGSGALMPIEATSMPGKGGLQLTGKLGEVIRESAQIALSWVKSHAYELGITKTASEQFMTDIDVHVHMPEGSIGKEGPSAGTALLTAFVSLFTKTKVHPDIAMTGEISLVGQVLPVGGLKEKILAAHRAGIKTIIAPEANRMDIEENVPESVKTGIRFVYVEHVTEVLHEVFRGEPVAERWKDTLSL</sequence>
<dbReference type="STRING" id="2282107.A0A286U9T2"/>
<dbReference type="CDD" id="cd19500">
    <property type="entry name" value="RecA-like_Lon"/>
    <property type="match status" value="1"/>
</dbReference>
<dbReference type="EMBL" id="NBII01000008">
    <property type="protein sequence ID" value="PAV16306.1"/>
    <property type="molecule type" value="Genomic_DNA"/>
</dbReference>
<keyword evidence="4 11" id="KW-0378">Hydrolase</keyword>
<evidence type="ECO:0000256" key="8">
    <source>
        <dbReference type="ARBA" id="ARBA00023125"/>
    </source>
</evidence>
<evidence type="ECO:0000256" key="12">
    <source>
        <dbReference type="PROSITE-ProRule" id="PRU01122"/>
    </source>
</evidence>
<dbReference type="FunFam" id="3.30.230.10:FF:000019">
    <property type="entry name" value="Lon protease homolog 2, peroxisomal"/>
    <property type="match status" value="1"/>
</dbReference>
<keyword evidence="5 11" id="KW-0720">Serine protease</keyword>
<dbReference type="Proteomes" id="UP000217199">
    <property type="component" value="Unassembled WGS sequence"/>
</dbReference>
<keyword evidence="2 11" id="KW-0645">Protease</keyword>
<dbReference type="HAMAP" id="MF_03120">
    <property type="entry name" value="lonm_euk"/>
    <property type="match status" value="1"/>
</dbReference>
<dbReference type="GO" id="GO:0016887">
    <property type="term" value="F:ATP hydrolysis activity"/>
    <property type="evidence" value="ECO:0007669"/>
    <property type="project" value="UniProtKB-UniRule"/>
</dbReference>
<dbReference type="InParanoid" id="A0A286U9T2"/>
<dbReference type="PANTHER" id="PTHR43718:SF2">
    <property type="entry name" value="LON PROTEASE HOMOLOG, MITOCHONDRIAL"/>
    <property type="match status" value="1"/>
</dbReference>
<dbReference type="InterPro" id="IPR020568">
    <property type="entry name" value="Ribosomal_Su5_D2-typ_SF"/>
</dbReference>